<feature type="transmembrane region" description="Helical" evidence="1">
    <location>
        <begin position="206"/>
        <end position="224"/>
    </location>
</feature>
<keyword evidence="1" id="KW-0812">Transmembrane</keyword>
<dbReference type="AlphaFoldDB" id="A0A4U5NWW1"/>
<proteinExistence type="predicted"/>
<evidence type="ECO:0000313" key="3">
    <source>
        <dbReference type="Proteomes" id="UP000298663"/>
    </source>
</evidence>
<name>A0A4U5NWW1_STECR</name>
<keyword evidence="1" id="KW-1133">Transmembrane helix</keyword>
<sequence length="261" mass="29525">MDIAAWSSQEFRERTAMVATVLHYIGSFILTWTINLYLFQATLTVLLAYIGVVKPFLYQKIIKNRGIFYAFSFAHLLSATCAFSQKFEEISLTIHDYSETLLYIQTLTRLSWLMFFFFLLILISILTLFKLTRYVPCNHQVGNSCVRTRRNMLRSLLIYCAPPNIFVVIGITGAICGAVNTTLRPKDLRLFASECTAIRDLANSLITPRLLITSISALIVFVDYRKALVGMFRRKSSTVAPAPFAHSCSTHVTQGKAVHSI</sequence>
<accession>A0A4U5NWW1</accession>
<reference evidence="2 3" key="2">
    <citation type="journal article" date="2019" name="G3 (Bethesda)">
        <title>Hybrid Assembly of the Genome of the Entomopathogenic Nematode Steinernema carpocapsae Identifies the X-Chromosome.</title>
        <authorList>
            <person name="Serra L."/>
            <person name="Macchietto M."/>
            <person name="Macias-Munoz A."/>
            <person name="McGill C.J."/>
            <person name="Rodriguez I.M."/>
            <person name="Rodriguez B."/>
            <person name="Murad R."/>
            <person name="Mortazavi A."/>
        </authorList>
    </citation>
    <scope>NUCLEOTIDE SEQUENCE [LARGE SCALE GENOMIC DNA]</scope>
    <source>
        <strain evidence="2 3">ALL</strain>
    </source>
</reference>
<organism evidence="2 3">
    <name type="scientific">Steinernema carpocapsae</name>
    <name type="common">Entomopathogenic nematode</name>
    <dbReference type="NCBI Taxonomy" id="34508"/>
    <lineage>
        <taxon>Eukaryota</taxon>
        <taxon>Metazoa</taxon>
        <taxon>Ecdysozoa</taxon>
        <taxon>Nematoda</taxon>
        <taxon>Chromadorea</taxon>
        <taxon>Rhabditida</taxon>
        <taxon>Tylenchina</taxon>
        <taxon>Panagrolaimomorpha</taxon>
        <taxon>Strongyloidoidea</taxon>
        <taxon>Steinernematidae</taxon>
        <taxon>Steinernema</taxon>
    </lineage>
</organism>
<comment type="caution">
    <text evidence="2">The sequence shown here is derived from an EMBL/GenBank/DDBJ whole genome shotgun (WGS) entry which is preliminary data.</text>
</comment>
<dbReference type="EMBL" id="AZBU02000003">
    <property type="protein sequence ID" value="TKR87743.1"/>
    <property type="molecule type" value="Genomic_DNA"/>
</dbReference>
<keyword evidence="1" id="KW-0472">Membrane</keyword>
<evidence type="ECO:0000313" key="2">
    <source>
        <dbReference type="EMBL" id="TKR87743.1"/>
    </source>
</evidence>
<dbReference type="Proteomes" id="UP000298663">
    <property type="component" value="Unassembled WGS sequence"/>
</dbReference>
<evidence type="ECO:0008006" key="4">
    <source>
        <dbReference type="Google" id="ProtNLM"/>
    </source>
</evidence>
<feature type="transmembrane region" description="Helical" evidence="1">
    <location>
        <begin position="110"/>
        <end position="129"/>
    </location>
</feature>
<keyword evidence="3" id="KW-1185">Reference proteome</keyword>
<feature type="transmembrane region" description="Helical" evidence="1">
    <location>
        <begin position="156"/>
        <end position="180"/>
    </location>
</feature>
<feature type="transmembrane region" description="Helical" evidence="1">
    <location>
        <begin position="38"/>
        <end position="57"/>
    </location>
</feature>
<feature type="transmembrane region" description="Helical" evidence="1">
    <location>
        <begin position="66"/>
        <end position="85"/>
    </location>
</feature>
<dbReference type="OrthoDB" id="10596521at2759"/>
<reference evidence="2 3" key="1">
    <citation type="journal article" date="2015" name="Genome Biol.">
        <title>Comparative genomics of Steinernema reveals deeply conserved gene regulatory networks.</title>
        <authorList>
            <person name="Dillman A.R."/>
            <person name="Macchietto M."/>
            <person name="Porter C.F."/>
            <person name="Rogers A."/>
            <person name="Williams B."/>
            <person name="Antoshechkin I."/>
            <person name="Lee M.M."/>
            <person name="Goodwin Z."/>
            <person name="Lu X."/>
            <person name="Lewis E.E."/>
            <person name="Goodrich-Blair H."/>
            <person name="Stock S.P."/>
            <person name="Adams B.J."/>
            <person name="Sternberg P.W."/>
            <person name="Mortazavi A."/>
        </authorList>
    </citation>
    <scope>NUCLEOTIDE SEQUENCE [LARGE SCALE GENOMIC DNA]</scope>
    <source>
        <strain evidence="2 3">ALL</strain>
    </source>
</reference>
<protein>
    <recommendedName>
        <fullName evidence="4">G-protein coupled receptors family 1 profile domain-containing protein</fullName>
    </recommendedName>
</protein>
<evidence type="ECO:0000256" key="1">
    <source>
        <dbReference type="SAM" id="Phobius"/>
    </source>
</evidence>
<gene>
    <name evidence="2" type="ORF">L596_012095</name>
</gene>